<dbReference type="SUPFAM" id="SSF51735">
    <property type="entry name" value="NAD(P)-binding Rossmann-fold domains"/>
    <property type="match status" value="1"/>
</dbReference>
<dbReference type="AlphaFoldDB" id="A0AAJ6YC37"/>
<keyword evidence="2" id="KW-0560">Oxidoreductase</keyword>
<name>A0AAJ6YC37_9HYME</name>
<dbReference type="KEGG" id="csol:105359923"/>
<dbReference type="InterPro" id="IPR002347">
    <property type="entry name" value="SDR_fam"/>
</dbReference>
<dbReference type="Proteomes" id="UP000695007">
    <property type="component" value="Unplaced"/>
</dbReference>
<keyword evidence="1" id="KW-0521">NADP</keyword>
<comment type="similarity">
    <text evidence="3">Belongs to the short-chain dehydrogenases/reductases (SDR) family.</text>
</comment>
<dbReference type="GO" id="GO:0005737">
    <property type="term" value="C:cytoplasm"/>
    <property type="evidence" value="ECO:0007669"/>
    <property type="project" value="TreeGrafter"/>
</dbReference>
<dbReference type="GO" id="GO:0004090">
    <property type="term" value="F:carbonyl reductase (NADPH) activity"/>
    <property type="evidence" value="ECO:0007669"/>
    <property type="project" value="TreeGrafter"/>
</dbReference>
<evidence type="ECO:0000313" key="4">
    <source>
        <dbReference type="Proteomes" id="UP000695007"/>
    </source>
</evidence>
<dbReference type="PANTHER" id="PTHR43544">
    <property type="entry name" value="SHORT-CHAIN DEHYDROGENASE/REDUCTASE"/>
    <property type="match status" value="1"/>
</dbReference>
<organism evidence="4 5">
    <name type="scientific">Ceratosolen solmsi marchali</name>
    <dbReference type="NCBI Taxonomy" id="326594"/>
    <lineage>
        <taxon>Eukaryota</taxon>
        <taxon>Metazoa</taxon>
        <taxon>Ecdysozoa</taxon>
        <taxon>Arthropoda</taxon>
        <taxon>Hexapoda</taxon>
        <taxon>Insecta</taxon>
        <taxon>Pterygota</taxon>
        <taxon>Neoptera</taxon>
        <taxon>Endopterygota</taxon>
        <taxon>Hymenoptera</taxon>
        <taxon>Apocrita</taxon>
        <taxon>Proctotrupomorpha</taxon>
        <taxon>Chalcidoidea</taxon>
        <taxon>Agaonidae</taxon>
        <taxon>Agaoninae</taxon>
        <taxon>Ceratosolen</taxon>
    </lineage>
</organism>
<evidence type="ECO:0000313" key="5">
    <source>
        <dbReference type="RefSeq" id="XP_011494986.1"/>
    </source>
</evidence>
<dbReference type="CDD" id="cd05325">
    <property type="entry name" value="carb_red_sniffer_like_SDR_c"/>
    <property type="match status" value="1"/>
</dbReference>
<dbReference type="PRINTS" id="PR00081">
    <property type="entry name" value="GDHRDH"/>
</dbReference>
<dbReference type="RefSeq" id="XP_011494986.1">
    <property type="nucleotide sequence ID" value="XM_011496684.1"/>
</dbReference>
<dbReference type="InterPro" id="IPR036291">
    <property type="entry name" value="NAD(P)-bd_dom_sf"/>
</dbReference>
<dbReference type="GeneID" id="105359923"/>
<reference evidence="5" key="1">
    <citation type="submission" date="2025-08" db="UniProtKB">
        <authorList>
            <consortium name="RefSeq"/>
        </authorList>
    </citation>
    <scope>IDENTIFICATION</scope>
</reference>
<dbReference type="PRINTS" id="PR00080">
    <property type="entry name" value="SDRFAMILY"/>
</dbReference>
<evidence type="ECO:0000256" key="1">
    <source>
        <dbReference type="ARBA" id="ARBA00022857"/>
    </source>
</evidence>
<sequence length="250" mass="27615">MNIRSIFITGCNQGLGLGLVKYLALLKTPTEKIFATCRNIQKATELLNLAKHVENIHIFEIDLKNVNEYPTIVNKVKSIVGDDGLTVLFNNAGMSTKFTRLPFVKEEQLFESYKINTVAPILLAKEFLPLLRQASINHSTKKGMSLTKAAIINMSSILGSLKNNDIGGFYPYRCSKAALNAATISMSIDLKKYNILVVSLHPGWVKTSLGGPNAPIDIKTSVDSIFNTLKSISEKDTGSFFQYDGKILPW</sequence>
<dbReference type="Pfam" id="PF00106">
    <property type="entry name" value="adh_short"/>
    <property type="match status" value="1"/>
</dbReference>
<gene>
    <name evidence="5" type="primary">LOC105359923</name>
</gene>
<dbReference type="CTD" id="31761"/>
<dbReference type="Gene3D" id="3.40.50.720">
    <property type="entry name" value="NAD(P)-binding Rossmann-like Domain"/>
    <property type="match status" value="1"/>
</dbReference>
<evidence type="ECO:0000256" key="2">
    <source>
        <dbReference type="ARBA" id="ARBA00023002"/>
    </source>
</evidence>
<dbReference type="InterPro" id="IPR051468">
    <property type="entry name" value="Fungal_SecMetab_SDRs"/>
</dbReference>
<protein>
    <submittedName>
        <fullName evidence="5">Uncharacterized oxidoreductase C663.09c</fullName>
    </submittedName>
</protein>
<dbReference type="PANTHER" id="PTHR43544:SF7">
    <property type="entry name" value="NADB-LER2"/>
    <property type="match status" value="1"/>
</dbReference>
<accession>A0AAJ6YC37</accession>
<keyword evidence="4" id="KW-1185">Reference proteome</keyword>
<evidence type="ECO:0000256" key="3">
    <source>
        <dbReference type="RuleBase" id="RU000363"/>
    </source>
</evidence>
<proteinExistence type="inferred from homology"/>